<feature type="region of interest" description="Disordered" evidence="1">
    <location>
        <begin position="1"/>
        <end position="185"/>
    </location>
</feature>
<feature type="compositionally biased region" description="Low complexity" evidence="1">
    <location>
        <begin position="354"/>
        <end position="381"/>
    </location>
</feature>
<reference evidence="2 3" key="1">
    <citation type="journal article" date="2018" name="New Phytol.">
        <title>Phylogenomics of Endogonaceae and evolution of mycorrhizas within Mucoromycota.</title>
        <authorList>
            <person name="Chang Y."/>
            <person name="Desiro A."/>
            <person name="Na H."/>
            <person name="Sandor L."/>
            <person name="Lipzen A."/>
            <person name="Clum A."/>
            <person name="Barry K."/>
            <person name="Grigoriev I.V."/>
            <person name="Martin F.M."/>
            <person name="Stajich J.E."/>
            <person name="Smith M.E."/>
            <person name="Bonito G."/>
            <person name="Spatafora J.W."/>
        </authorList>
    </citation>
    <scope>NUCLEOTIDE SEQUENCE [LARGE SCALE GENOMIC DNA]</scope>
    <source>
        <strain evidence="2 3">AD002</strain>
    </source>
</reference>
<accession>A0A433QV92</accession>
<keyword evidence="3" id="KW-1185">Reference proteome</keyword>
<feature type="compositionally biased region" description="Polar residues" evidence="1">
    <location>
        <begin position="40"/>
        <end position="60"/>
    </location>
</feature>
<name>A0A433QV92_9FUNG</name>
<protein>
    <submittedName>
        <fullName evidence="2">Uncharacterized protein</fullName>
    </submittedName>
</protein>
<comment type="caution">
    <text evidence="2">The sequence shown here is derived from an EMBL/GenBank/DDBJ whole genome shotgun (WGS) entry which is preliminary data.</text>
</comment>
<organism evidence="2 3">
    <name type="scientific">Jimgerdemannia flammicorona</name>
    <dbReference type="NCBI Taxonomy" id="994334"/>
    <lineage>
        <taxon>Eukaryota</taxon>
        <taxon>Fungi</taxon>
        <taxon>Fungi incertae sedis</taxon>
        <taxon>Mucoromycota</taxon>
        <taxon>Mucoromycotina</taxon>
        <taxon>Endogonomycetes</taxon>
        <taxon>Endogonales</taxon>
        <taxon>Endogonaceae</taxon>
        <taxon>Jimgerdemannia</taxon>
    </lineage>
</organism>
<proteinExistence type="predicted"/>
<feature type="compositionally biased region" description="Basic and acidic residues" evidence="1">
    <location>
        <begin position="489"/>
        <end position="507"/>
    </location>
</feature>
<dbReference type="EMBL" id="RBNJ01000993">
    <property type="protein sequence ID" value="RUS33710.1"/>
    <property type="molecule type" value="Genomic_DNA"/>
</dbReference>
<feature type="compositionally biased region" description="Basic and acidic residues" evidence="1">
    <location>
        <begin position="539"/>
        <end position="576"/>
    </location>
</feature>
<feature type="region of interest" description="Disordered" evidence="1">
    <location>
        <begin position="198"/>
        <end position="401"/>
    </location>
</feature>
<sequence length="576" mass="61196">MAPTPNPDSVQDHPEQSPVSLEQSPVSSFKLVPSVPSPPLTRNTTTTSEPLQHTSDTNPIVASGPRHHRTPESTPDRITSSAEAETSTPARKGSILGALGLGRKKRDTDRLQDSGEDVAVGGTKLEEPVATTPAVKHDENVVVPENTHAATDAKTGPKSNPDEIVAEPAQIPPSESVVPASPVPAKRRSVWNSLNIFGGTKDAHHTKPATEEHKVENTAAAAAAVEEHAKSTDEQSKPTDEQSKPTDEQSKSKPEEDTNPTAKPTEPPADAQSPTSQHSLIPAETATEKDLARGVAERAKVAASETKKKGSGSGTWNPLKGKFGGGDKKGVKAETTVAGELPEGETTTKDPEVAIPGAADPTATTTPSTTSPTLNPTPATADKPANNPLLHEHGAYKDPAVTEPIRRQEKLQGLVDTVVGKVQSAVGARRHGAERQTIGKERLAEAKRIAETGEVSAAVVRDVRVTGVMGDQTRKGELGIKAGNKQEKIEEVKQEDAEHEKLEKEVVPEAEGGTTKDADKDLVYKKQKVEIPNAENDELWVKTEIPENNTKDEGKPKDEGKKPDYHDAASLRIESS</sequence>
<feature type="region of interest" description="Disordered" evidence="1">
    <location>
        <begin position="489"/>
        <end position="576"/>
    </location>
</feature>
<feature type="compositionally biased region" description="Polar residues" evidence="1">
    <location>
        <begin position="76"/>
        <end position="89"/>
    </location>
</feature>
<feature type="compositionally biased region" description="Polar residues" evidence="1">
    <location>
        <begin position="17"/>
        <end position="27"/>
    </location>
</feature>
<feature type="compositionally biased region" description="Low complexity" evidence="1">
    <location>
        <begin position="172"/>
        <end position="184"/>
    </location>
</feature>
<dbReference type="Proteomes" id="UP000274822">
    <property type="component" value="Unassembled WGS sequence"/>
</dbReference>
<feature type="compositionally biased region" description="Basic and acidic residues" evidence="1">
    <location>
        <begin position="201"/>
        <end position="216"/>
    </location>
</feature>
<feature type="compositionally biased region" description="Basic and acidic residues" evidence="1">
    <location>
        <begin position="286"/>
        <end position="308"/>
    </location>
</feature>
<feature type="compositionally biased region" description="Basic and acidic residues" evidence="1">
    <location>
        <begin position="514"/>
        <end position="529"/>
    </location>
</feature>
<gene>
    <name evidence="2" type="ORF">BC938DRAFT_484283</name>
</gene>
<evidence type="ECO:0000313" key="3">
    <source>
        <dbReference type="Proteomes" id="UP000274822"/>
    </source>
</evidence>
<evidence type="ECO:0000313" key="2">
    <source>
        <dbReference type="EMBL" id="RUS33710.1"/>
    </source>
</evidence>
<evidence type="ECO:0000256" key="1">
    <source>
        <dbReference type="SAM" id="MobiDB-lite"/>
    </source>
</evidence>
<feature type="compositionally biased region" description="Basic and acidic residues" evidence="1">
    <location>
        <begin position="225"/>
        <end position="256"/>
    </location>
</feature>
<dbReference type="AlphaFoldDB" id="A0A433QV92"/>